<dbReference type="GO" id="GO:0006396">
    <property type="term" value="P:RNA processing"/>
    <property type="evidence" value="ECO:0007669"/>
    <property type="project" value="InterPro"/>
</dbReference>
<keyword evidence="5" id="KW-1185">Reference proteome</keyword>
<dbReference type="Proteomes" id="UP000321353">
    <property type="component" value="Chromosome"/>
</dbReference>
<dbReference type="SUPFAM" id="SSF81301">
    <property type="entry name" value="Nucleotidyltransferase"/>
    <property type="match status" value="1"/>
</dbReference>
<evidence type="ECO:0000256" key="2">
    <source>
        <dbReference type="RuleBase" id="RU003953"/>
    </source>
</evidence>
<name>A0A5B9MMT2_9BACT</name>
<feature type="domain" description="Poly A polymerase head" evidence="3">
    <location>
        <begin position="2"/>
        <end position="56"/>
    </location>
</feature>
<dbReference type="Pfam" id="PF01743">
    <property type="entry name" value="PolyA_pol"/>
    <property type="match status" value="1"/>
</dbReference>
<dbReference type="EMBL" id="CP036264">
    <property type="protein sequence ID" value="QEG00178.1"/>
    <property type="molecule type" value="Genomic_DNA"/>
</dbReference>
<dbReference type="InterPro" id="IPR002646">
    <property type="entry name" value="PolA_pol_head_dom"/>
</dbReference>
<sequence>MIKGGWVREKLLGQKSNDVDVEVLGESVERVEERLASTFGGNVFRRGQRVPILAVHNFGGPELQVVVRREGDDLLHANYTCNALRYKLRVVKILSAT</sequence>
<reference evidence="4 5" key="1">
    <citation type="submission" date="2019-02" db="EMBL/GenBank/DDBJ databases">
        <title>Planctomycetal bacteria perform biofilm scaping via a novel small molecule.</title>
        <authorList>
            <person name="Jeske O."/>
            <person name="Boedeker C."/>
            <person name="Wiegand S."/>
            <person name="Breitling P."/>
            <person name="Kallscheuer N."/>
            <person name="Jogler M."/>
            <person name="Rohde M."/>
            <person name="Petersen J."/>
            <person name="Medema M.H."/>
            <person name="Surup F."/>
            <person name="Jogler C."/>
        </authorList>
    </citation>
    <scope>NUCLEOTIDE SEQUENCE [LARGE SCALE GENOMIC DNA]</scope>
    <source>
        <strain evidence="4 5">Mal15</strain>
    </source>
</reference>
<accession>A0A5B9MMT2</accession>
<evidence type="ECO:0000313" key="5">
    <source>
        <dbReference type="Proteomes" id="UP000321353"/>
    </source>
</evidence>
<protein>
    <submittedName>
        <fullName evidence="4">Poly A polymerase head domain protein</fullName>
    </submittedName>
</protein>
<comment type="similarity">
    <text evidence="2">Belongs to the tRNA nucleotidyltransferase/poly(A) polymerase family.</text>
</comment>
<keyword evidence="2" id="KW-0694">RNA-binding</keyword>
<evidence type="ECO:0000313" key="4">
    <source>
        <dbReference type="EMBL" id="QEG00178.1"/>
    </source>
</evidence>
<proteinExistence type="inferred from homology"/>
<evidence type="ECO:0000256" key="1">
    <source>
        <dbReference type="ARBA" id="ARBA00022679"/>
    </source>
</evidence>
<evidence type="ECO:0000259" key="3">
    <source>
        <dbReference type="Pfam" id="PF01743"/>
    </source>
</evidence>
<dbReference type="InterPro" id="IPR043519">
    <property type="entry name" value="NT_sf"/>
</dbReference>
<gene>
    <name evidence="4" type="ORF">Mal15_42470</name>
</gene>
<dbReference type="AlphaFoldDB" id="A0A5B9MMT2"/>
<dbReference type="GO" id="GO:0016779">
    <property type="term" value="F:nucleotidyltransferase activity"/>
    <property type="evidence" value="ECO:0007669"/>
    <property type="project" value="InterPro"/>
</dbReference>
<organism evidence="4 5">
    <name type="scientific">Stieleria maiorica</name>
    <dbReference type="NCBI Taxonomy" id="2795974"/>
    <lineage>
        <taxon>Bacteria</taxon>
        <taxon>Pseudomonadati</taxon>
        <taxon>Planctomycetota</taxon>
        <taxon>Planctomycetia</taxon>
        <taxon>Pirellulales</taxon>
        <taxon>Pirellulaceae</taxon>
        <taxon>Stieleria</taxon>
    </lineage>
</organism>
<dbReference type="GO" id="GO:0003723">
    <property type="term" value="F:RNA binding"/>
    <property type="evidence" value="ECO:0007669"/>
    <property type="project" value="UniProtKB-KW"/>
</dbReference>
<dbReference type="KEGG" id="smam:Mal15_42470"/>
<keyword evidence="1 2" id="KW-0808">Transferase</keyword>
<dbReference type="Gene3D" id="3.30.460.10">
    <property type="entry name" value="Beta Polymerase, domain 2"/>
    <property type="match status" value="1"/>
</dbReference>